<feature type="compositionally biased region" description="Polar residues" evidence="1">
    <location>
        <begin position="19"/>
        <end position="28"/>
    </location>
</feature>
<gene>
    <name evidence="2" type="ORF">TEOVI_000238700</name>
</gene>
<dbReference type="EMBL" id="CZPT02001525">
    <property type="protein sequence ID" value="SCU70812.1"/>
    <property type="molecule type" value="Genomic_DNA"/>
</dbReference>
<feature type="compositionally biased region" description="Low complexity" evidence="1">
    <location>
        <begin position="120"/>
        <end position="130"/>
    </location>
</feature>
<dbReference type="GeneID" id="92376327"/>
<feature type="region of interest" description="Disordered" evidence="1">
    <location>
        <begin position="540"/>
        <end position="697"/>
    </location>
</feature>
<feature type="compositionally biased region" description="Low complexity" evidence="1">
    <location>
        <begin position="357"/>
        <end position="373"/>
    </location>
</feature>
<proteinExistence type="predicted"/>
<name>A0A1G4IEK1_TRYEQ</name>
<feature type="compositionally biased region" description="Basic and acidic residues" evidence="1">
    <location>
        <begin position="333"/>
        <end position="353"/>
    </location>
</feature>
<accession>A0A1G4IEK1</accession>
<sequence>MQRYRGKQFEGVGTHDRMSSTMSMQGPKSQDIRAPYGNDEDLVRRGSSVSCCTSSLMQSGVGRRRQLSTGIRSPPVEFPMFEREIRTTQNHMNATPRSRMLRSLFPPNERGNENESTPLSAAGSSNSGNSEKNNLDEFVTCEPVEVVNGMNRVCVYVPSSKGAETPRSGALKITFPAPERSMGTASYPSPPVMRFQPLYSPSLPYTVPSPVQEALRSLLEEAAQRQQLGIGTSRRQSFVCNTGVQTEPGTEVESIAPGQTVESDDTHSNRAQENEQAPLSCGVSSPVCLSGTLSSMSSPRSPREPRPLMKVGETERDEGDSKVDTKPAPGEQQEQKDQARNEEREREGTKEQRNVGSAAPSVMSVSSAAESSPTEPLNAATTAEQPRGASACVFIDLHGICSAKNGKAAAGPPIRVHVTNPIPGTNTSGTGHDTNMDNVDYPMKSGLMLNQQSERCRKLASQMLGHETANPQPTALSTAPWYLRTSLVVEPNEFKSLLRNSWRWSSGEHGGPDNVGAHVSSSTEPYGHTADIAQNVYNSEVKGPRPTAPDSLVEGPSRSPSHASGAPRPKAQRSKASDGKHRGSRRRGSHSSTRTTRSKDSAALRTRRVSAPDGLTEDGPLAMSVSDSCTQRSKGPDAVIDIRGDLNPSITRAPPPSSPSVGVEPSVSPANQRNAEPEQHPAAEVRRKQKTRCCCTG</sequence>
<evidence type="ECO:0000313" key="3">
    <source>
        <dbReference type="Proteomes" id="UP000195570"/>
    </source>
</evidence>
<feature type="region of interest" description="Disordered" evidence="1">
    <location>
        <begin position="1"/>
        <end position="38"/>
    </location>
</feature>
<evidence type="ECO:0000256" key="1">
    <source>
        <dbReference type="SAM" id="MobiDB-lite"/>
    </source>
</evidence>
<feature type="region of interest" description="Disordered" evidence="1">
    <location>
        <begin position="242"/>
        <end position="385"/>
    </location>
</feature>
<keyword evidence="3" id="KW-1185">Reference proteome</keyword>
<dbReference type="VEuPathDB" id="TriTrypDB:TEOVI_000238700"/>
<protein>
    <submittedName>
        <fullName evidence="2">Uncharacterized protein</fullName>
    </submittedName>
</protein>
<dbReference type="RefSeq" id="XP_067081571.1">
    <property type="nucleotide sequence ID" value="XM_067225470.1"/>
</dbReference>
<feature type="compositionally biased region" description="Basic and acidic residues" evidence="1">
    <location>
        <begin position="675"/>
        <end position="686"/>
    </location>
</feature>
<dbReference type="AlphaFoldDB" id="A0A1G4IEK1"/>
<feature type="compositionally biased region" description="Low complexity" evidence="1">
    <location>
        <begin position="659"/>
        <end position="669"/>
    </location>
</feature>
<feature type="region of interest" description="Disordered" evidence="1">
    <location>
        <begin position="96"/>
        <end position="134"/>
    </location>
</feature>
<evidence type="ECO:0000313" key="2">
    <source>
        <dbReference type="EMBL" id="SCU70812.1"/>
    </source>
</evidence>
<reference evidence="2" key="1">
    <citation type="submission" date="2016-09" db="EMBL/GenBank/DDBJ databases">
        <authorList>
            <person name="Hebert L."/>
            <person name="Moumen B."/>
        </authorList>
    </citation>
    <scope>NUCLEOTIDE SEQUENCE [LARGE SCALE GENOMIC DNA]</scope>
    <source>
        <strain evidence="2">OVI</strain>
    </source>
</reference>
<organism evidence="2 3">
    <name type="scientific">Trypanosoma equiperdum</name>
    <dbReference type="NCBI Taxonomy" id="5694"/>
    <lineage>
        <taxon>Eukaryota</taxon>
        <taxon>Discoba</taxon>
        <taxon>Euglenozoa</taxon>
        <taxon>Kinetoplastea</taxon>
        <taxon>Metakinetoplastina</taxon>
        <taxon>Trypanosomatida</taxon>
        <taxon>Trypanosomatidae</taxon>
        <taxon>Trypanosoma</taxon>
    </lineage>
</organism>
<comment type="caution">
    <text evidence="2">The sequence shown here is derived from an EMBL/GenBank/DDBJ whole genome shotgun (WGS) entry which is preliminary data.</text>
</comment>
<feature type="compositionally biased region" description="Basic and acidic residues" evidence="1">
    <location>
        <begin position="264"/>
        <end position="273"/>
    </location>
</feature>
<dbReference type="Proteomes" id="UP000195570">
    <property type="component" value="Unassembled WGS sequence"/>
</dbReference>